<dbReference type="CDD" id="cd03789">
    <property type="entry name" value="GT9_LPS_heptosyltransferase"/>
    <property type="match status" value="1"/>
</dbReference>
<dbReference type="GO" id="GO:0005829">
    <property type="term" value="C:cytosol"/>
    <property type="evidence" value="ECO:0007669"/>
    <property type="project" value="TreeGrafter"/>
</dbReference>
<evidence type="ECO:0000256" key="1">
    <source>
        <dbReference type="ARBA" id="ARBA00022676"/>
    </source>
</evidence>
<evidence type="ECO:0000313" key="4">
    <source>
        <dbReference type="Proteomes" id="UP000184147"/>
    </source>
</evidence>
<keyword evidence="2 3" id="KW-0808">Transferase</keyword>
<keyword evidence="1" id="KW-0328">Glycosyltransferase</keyword>
<dbReference type="Proteomes" id="UP000184147">
    <property type="component" value="Unassembled WGS sequence"/>
</dbReference>
<gene>
    <name evidence="3" type="ORF">SAMN05444377_10180</name>
</gene>
<dbReference type="InterPro" id="IPR051199">
    <property type="entry name" value="LPS_LOS_Heptosyltrfase"/>
</dbReference>
<name>A0A1M4VWB9_9FLAO</name>
<reference evidence="3 4" key="1">
    <citation type="submission" date="2016-11" db="EMBL/GenBank/DDBJ databases">
        <authorList>
            <person name="Jaros S."/>
            <person name="Januszkiewicz K."/>
            <person name="Wedrychowicz H."/>
        </authorList>
    </citation>
    <scope>NUCLEOTIDE SEQUENCE [LARGE SCALE GENOMIC DNA]</scope>
    <source>
        <strain evidence="3 4">DSM 25660</strain>
    </source>
</reference>
<accession>A0A1M4VWB9</accession>
<evidence type="ECO:0000256" key="2">
    <source>
        <dbReference type="ARBA" id="ARBA00022679"/>
    </source>
</evidence>
<proteinExistence type="predicted"/>
<protein>
    <submittedName>
        <fullName evidence="3">ADP-heptose:LPS heptosyltransferase</fullName>
    </submittedName>
</protein>
<dbReference type="Gene3D" id="3.40.50.2000">
    <property type="entry name" value="Glycogen Phosphorylase B"/>
    <property type="match status" value="2"/>
</dbReference>
<dbReference type="PANTHER" id="PTHR30160">
    <property type="entry name" value="TETRAACYLDISACCHARIDE 4'-KINASE-RELATED"/>
    <property type="match status" value="1"/>
</dbReference>
<dbReference type="GO" id="GO:0009244">
    <property type="term" value="P:lipopolysaccharide core region biosynthetic process"/>
    <property type="evidence" value="ECO:0007669"/>
    <property type="project" value="TreeGrafter"/>
</dbReference>
<dbReference type="STRING" id="1124188.SAMN05444377_10180"/>
<evidence type="ECO:0000313" key="3">
    <source>
        <dbReference type="EMBL" id="SHE73268.1"/>
    </source>
</evidence>
<dbReference type="AlphaFoldDB" id="A0A1M4VWB9"/>
<dbReference type="PANTHER" id="PTHR30160:SF22">
    <property type="entry name" value="LIPOPOLYSACCHARIDE CORE BIOSYNTHESIS PROTEIN"/>
    <property type="match status" value="1"/>
</dbReference>
<dbReference type="InterPro" id="IPR002201">
    <property type="entry name" value="Glyco_trans_9"/>
</dbReference>
<dbReference type="GO" id="GO:0008713">
    <property type="term" value="F:ADP-heptose-lipopolysaccharide heptosyltransferase activity"/>
    <property type="evidence" value="ECO:0007669"/>
    <property type="project" value="TreeGrafter"/>
</dbReference>
<sequence>MGDVAMTVPVILAFMQHHPEVKVTVVSRAFFKPIFLQIPQIQFVSVHTHHQHKGLWGIFRLYRELKALGVTEIADFHNVLRSKILRVLFALRGQKTAYTDKGRLEKKQLTRLEEKTIAPLKPMTLRHIETLQKLGYTVPFDTLYYLPKEALSPNVLEQTGPKQQLWIGIAPFAQHSAKVYPIDLLQNVVAELAQGPYRIFLLGGGRRESELLDTLTPLGERIKNMANKISFEHELELIANLDLMVSMDSGNAHLAALYGVKTITLWGATHPYAGFAPYGQPLDYCLTADRSQYPFLPTSIYGNKKVAGYEQAMRTITPQQILQKIYSILSEER</sequence>
<organism evidence="3 4">
    <name type="scientific">Flavobacterium fontis</name>
    <dbReference type="NCBI Taxonomy" id="1124188"/>
    <lineage>
        <taxon>Bacteria</taxon>
        <taxon>Pseudomonadati</taxon>
        <taxon>Bacteroidota</taxon>
        <taxon>Flavobacteriia</taxon>
        <taxon>Flavobacteriales</taxon>
        <taxon>Flavobacteriaceae</taxon>
        <taxon>Flavobacterium</taxon>
    </lineage>
</organism>
<keyword evidence="4" id="KW-1185">Reference proteome</keyword>
<dbReference type="Pfam" id="PF01075">
    <property type="entry name" value="Glyco_transf_9"/>
    <property type="match status" value="1"/>
</dbReference>
<dbReference type="EMBL" id="FQVQ01000001">
    <property type="protein sequence ID" value="SHE73268.1"/>
    <property type="molecule type" value="Genomic_DNA"/>
</dbReference>
<dbReference type="SUPFAM" id="SSF53756">
    <property type="entry name" value="UDP-Glycosyltransferase/glycogen phosphorylase"/>
    <property type="match status" value="1"/>
</dbReference>
<dbReference type="OrthoDB" id="9768048at2"/>